<dbReference type="GO" id="GO:0017004">
    <property type="term" value="P:cytochrome complex assembly"/>
    <property type="evidence" value="ECO:0007669"/>
    <property type="project" value="UniProtKB-KW"/>
</dbReference>
<dbReference type="GO" id="GO:0015036">
    <property type="term" value="F:disulfide oxidoreductase activity"/>
    <property type="evidence" value="ECO:0007669"/>
    <property type="project" value="InterPro"/>
</dbReference>
<dbReference type="InterPro" id="IPR000866">
    <property type="entry name" value="AhpC/TSA"/>
</dbReference>
<feature type="domain" description="Thioredoxin" evidence="5">
    <location>
        <begin position="38"/>
        <end position="181"/>
    </location>
</feature>
<evidence type="ECO:0000256" key="3">
    <source>
        <dbReference type="ARBA" id="ARBA00023157"/>
    </source>
</evidence>
<evidence type="ECO:0000256" key="2">
    <source>
        <dbReference type="ARBA" id="ARBA00022748"/>
    </source>
</evidence>
<dbReference type="InterPro" id="IPR017937">
    <property type="entry name" value="Thioredoxin_CS"/>
</dbReference>
<reference evidence="6 7" key="1">
    <citation type="submission" date="2018-05" db="EMBL/GenBank/DDBJ databases">
        <title>Zavarzinia sp. HR-AS.</title>
        <authorList>
            <person name="Lee Y."/>
            <person name="Jeon C.O."/>
        </authorList>
    </citation>
    <scope>NUCLEOTIDE SEQUENCE [LARGE SCALE GENOMIC DNA]</scope>
    <source>
        <strain evidence="6 7">HR-AS</strain>
    </source>
</reference>
<evidence type="ECO:0000256" key="4">
    <source>
        <dbReference type="ARBA" id="ARBA00023284"/>
    </source>
</evidence>
<evidence type="ECO:0000256" key="1">
    <source>
        <dbReference type="ARBA" id="ARBA00004196"/>
    </source>
</evidence>
<evidence type="ECO:0000313" key="6">
    <source>
        <dbReference type="EMBL" id="PWR20315.1"/>
    </source>
</evidence>
<organism evidence="6 7">
    <name type="scientific">Zavarzinia aquatilis</name>
    <dbReference type="NCBI Taxonomy" id="2211142"/>
    <lineage>
        <taxon>Bacteria</taxon>
        <taxon>Pseudomonadati</taxon>
        <taxon>Pseudomonadota</taxon>
        <taxon>Alphaproteobacteria</taxon>
        <taxon>Rhodospirillales</taxon>
        <taxon>Zavarziniaceae</taxon>
        <taxon>Zavarzinia</taxon>
    </lineage>
</organism>
<dbReference type="Gene3D" id="3.40.30.10">
    <property type="entry name" value="Glutaredoxin"/>
    <property type="match status" value="1"/>
</dbReference>
<dbReference type="AlphaFoldDB" id="A0A317E5M9"/>
<keyword evidence="3" id="KW-1015">Disulfide bond</keyword>
<dbReference type="PANTHER" id="PTHR42852">
    <property type="entry name" value="THIOL:DISULFIDE INTERCHANGE PROTEIN DSBE"/>
    <property type="match status" value="1"/>
</dbReference>
<dbReference type="OrthoDB" id="9799347at2"/>
<protein>
    <submittedName>
        <fullName evidence="6">DsbE family thiol:disulfide interchange protein</fullName>
    </submittedName>
</protein>
<comment type="subcellular location">
    <subcellularLocation>
        <location evidence="1">Cell envelope</location>
    </subcellularLocation>
</comment>
<dbReference type="InterPro" id="IPR013766">
    <property type="entry name" value="Thioredoxin_domain"/>
</dbReference>
<dbReference type="InterPro" id="IPR004799">
    <property type="entry name" value="Periplasmic_diS_OxRdtase_DsbE"/>
</dbReference>
<name>A0A317E5M9_9PROT</name>
<evidence type="ECO:0000313" key="7">
    <source>
        <dbReference type="Proteomes" id="UP000245461"/>
    </source>
</evidence>
<dbReference type="Pfam" id="PF00578">
    <property type="entry name" value="AhpC-TSA"/>
    <property type="match status" value="1"/>
</dbReference>
<dbReference type="PANTHER" id="PTHR42852:SF6">
    <property type="entry name" value="THIOL:DISULFIDE INTERCHANGE PROTEIN DSBE"/>
    <property type="match status" value="1"/>
</dbReference>
<keyword evidence="7" id="KW-1185">Reference proteome</keyword>
<dbReference type="Proteomes" id="UP000245461">
    <property type="component" value="Unassembled WGS sequence"/>
</dbReference>
<dbReference type="EMBL" id="QGLE01000009">
    <property type="protein sequence ID" value="PWR20315.1"/>
    <property type="molecule type" value="Genomic_DNA"/>
</dbReference>
<dbReference type="RefSeq" id="WP_109906989.1">
    <property type="nucleotide sequence ID" value="NZ_QGLE01000009.1"/>
</dbReference>
<dbReference type="GO" id="GO:0030288">
    <property type="term" value="C:outer membrane-bounded periplasmic space"/>
    <property type="evidence" value="ECO:0007669"/>
    <property type="project" value="InterPro"/>
</dbReference>
<accession>A0A317E5M9</accession>
<dbReference type="InterPro" id="IPR050553">
    <property type="entry name" value="Thioredoxin_ResA/DsbE_sf"/>
</dbReference>
<evidence type="ECO:0000259" key="5">
    <source>
        <dbReference type="PROSITE" id="PS51352"/>
    </source>
</evidence>
<gene>
    <name evidence="6" type="ORF">DKG74_15015</name>
</gene>
<keyword evidence="4" id="KW-0676">Redox-active center</keyword>
<dbReference type="SUPFAM" id="SSF52833">
    <property type="entry name" value="Thioredoxin-like"/>
    <property type="match status" value="1"/>
</dbReference>
<dbReference type="InterPro" id="IPR036249">
    <property type="entry name" value="Thioredoxin-like_sf"/>
</dbReference>
<dbReference type="PROSITE" id="PS51352">
    <property type="entry name" value="THIOREDOXIN_2"/>
    <property type="match status" value="1"/>
</dbReference>
<comment type="caution">
    <text evidence="6">The sequence shown here is derived from an EMBL/GenBank/DDBJ whole genome shotgun (WGS) entry which is preliminary data.</text>
</comment>
<dbReference type="PROSITE" id="PS00194">
    <property type="entry name" value="THIOREDOXIN_1"/>
    <property type="match status" value="1"/>
</dbReference>
<keyword evidence="2" id="KW-0201">Cytochrome c-type biogenesis</keyword>
<sequence length="181" mass="19393">MNGKYRFLLAALPLAVVIGLSGFFYDRLGKDPGELPSVLIGKPVPEFTLPGLEDGAPGLASADLRSGTVTIVNVFASWCAPCRIEHPMLTALAKVPKIRLVGIAYKDKIEATRAFLGELGNPYALIGADVTGRVAIDWGVYGVPETYLVSPGGEIVWKHVGPLDETVIRGELLPRAEKLLK</sequence>
<dbReference type="NCBIfam" id="TIGR00385">
    <property type="entry name" value="dsbE"/>
    <property type="match status" value="1"/>
</dbReference>
<proteinExistence type="predicted"/>
<dbReference type="GO" id="GO:0016209">
    <property type="term" value="F:antioxidant activity"/>
    <property type="evidence" value="ECO:0007669"/>
    <property type="project" value="InterPro"/>
</dbReference>
<dbReference type="CDD" id="cd03010">
    <property type="entry name" value="TlpA_like_DsbE"/>
    <property type="match status" value="1"/>
</dbReference>